<protein>
    <recommendedName>
        <fullName evidence="3">DUF4249 domain-containing protein</fullName>
    </recommendedName>
</protein>
<name>A0A2N3HJD7_9FLAO</name>
<gene>
    <name evidence="1" type="ORF">CSW08_09940</name>
</gene>
<dbReference type="Pfam" id="PF14054">
    <property type="entry name" value="DUF4249"/>
    <property type="match status" value="1"/>
</dbReference>
<proteinExistence type="predicted"/>
<dbReference type="OrthoDB" id="922982at2"/>
<dbReference type="EMBL" id="PJEO01000034">
    <property type="protein sequence ID" value="PKQ45089.1"/>
    <property type="molecule type" value="Genomic_DNA"/>
</dbReference>
<evidence type="ECO:0000313" key="2">
    <source>
        <dbReference type="Proteomes" id="UP000233435"/>
    </source>
</evidence>
<dbReference type="RefSeq" id="WP_106659738.1">
    <property type="nucleotide sequence ID" value="NZ_PJEO01000034.1"/>
</dbReference>
<organism evidence="1 2">
    <name type="scientific">Confluentibacter flavum</name>
    <dbReference type="NCBI Taxonomy" id="1909700"/>
    <lineage>
        <taxon>Bacteria</taxon>
        <taxon>Pseudomonadati</taxon>
        <taxon>Bacteroidota</taxon>
        <taxon>Flavobacteriia</taxon>
        <taxon>Flavobacteriales</taxon>
        <taxon>Flavobacteriaceae</taxon>
        <taxon>Confluentibacter</taxon>
    </lineage>
</organism>
<keyword evidence="2" id="KW-1185">Reference proteome</keyword>
<dbReference type="AlphaFoldDB" id="A0A2N3HJD7"/>
<accession>A0A2N3HJD7</accession>
<dbReference type="InterPro" id="IPR025345">
    <property type="entry name" value="DUF4249"/>
</dbReference>
<evidence type="ECO:0008006" key="3">
    <source>
        <dbReference type="Google" id="ProtNLM"/>
    </source>
</evidence>
<evidence type="ECO:0000313" key="1">
    <source>
        <dbReference type="EMBL" id="PKQ45089.1"/>
    </source>
</evidence>
<reference evidence="1 2" key="1">
    <citation type="submission" date="2017-12" db="EMBL/GenBank/DDBJ databases">
        <title>Confluentibacter flavum sp. nov., isolated from the saline lake.</title>
        <authorList>
            <person name="Yu L."/>
        </authorList>
    </citation>
    <scope>NUCLEOTIDE SEQUENCE [LARGE SCALE GENOMIC DNA]</scope>
    <source>
        <strain evidence="1 2">3B</strain>
    </source>
</reference>
<comment type="caution">
    <text evidence="1">The sequence shown here is derived from an EMBL/GenBank/DDBJ whole genome shotgun (WGS) entry which is preliminary data.</text>
</comment>
<sequence length="372" mass="42755">MPTKPILFQKIILLKLSLTLLTCTTPVTPEYQFIDGLIYIEGFVGTTEGSSYVTITESDVAVYYRNIFVSGANVVFINADSEERIPLLEENSQYSPPPNFKGELGENWFLEVNLPNGNQYLSEMETINPSVPIKEINIRYDKQLEFVEDYKKYVPGHEISVTFDDPENQTNYYYWRLKTYDKAQICKICYEGNFRDNNYIRNPNIDYYTYWCESDCWQIDYGNKIHIFSDKFSNGTTTSSLPIANVLLTRTTNVLVEIQQFSLTPKAYEYYRTIKDLIDNNGGFNAPLPAALIGNMYNPENPNEYVLGRFTASSANTKSIMIDRTMIEESPIDNQLIPHPEPPPSGPGPHYLYAPCEESRYRTSTEPEGWIE</sequence>
<dbReference type="Proteomes" id="UP000233435">
    <property type="component" value="Unassembled WGS sequence"/>
</dbReference>